<dbReference type="Pfam" id="PF05071">
    <property type="entry name" value="NDUFA12"/>
    <property type="match status" value="1"/>
</dbReference>
<protein>
    <recommendedName>
        <fullName evidence="3">NADH dehydrogenase</fullName>
    </recommendedName>
</protein>
<comment type="caution">
    <text evidence="2">The sequence shown here is derived from an EMBL/GenBank/DDBJ whole genome shotgun (WGS) entry which is preliminary data.</text>
</comment>
<accession>A0A0F9R8Q7</accession>
<name>A0A0F9R8Q7_9ZZZZ</name>
<dbReference type="PANTHER" id="PTHR12910">
    <property type="entry name" value="NADH-UBIQUINONE OXIDOREDUCTASE SUBUNIT B17.2"/>
    <property type="match status" value="1"/>
</dbReference>
<gene>
    <name evidence="2" type="ORF">LCGC14_0680060</name>
</gene>
<dbReference type="GO" id="GO:0006979">
    <property type="term" value="P:response to oxidative stress"/>
    <property type="evidence" value="ECO:0007669"/>
    <property type="project" value="TreeGrafter"/>
</dbReference>
<dbReference type="NCBIfam" id="NF006040">
    <property type="entry name" value="PRK08183.1"/>
    <property type="match status" value="1"/>
</dbReference>
<evidence type="ECO:0000256" key="1">
    <source>
        <dbReference type="SAM" id="MobiDB-lite"/>
    </source>
</evidence>
<reference evidence="2" key="1">
    <citation type="journal article" date="2015" name="Nature">
        <title>Complex archaea that bridge the gap between prokaryotes and eukaryotes.</title>
        <authorList>
            <person name="Spang A."/>
            <person name="Saw J.H."/>
            <person name="Jorgensen S.L."/>
            <person name="Zaremba-Niedzwiedzka K."/>
            <person name="Martijn J."/>
            <person name="Lind A.E."/>
            <person name="van Eijk R."/>
            <person name="Schleper C."/>
            <person name="Guy L."/>
            <person name="Ettema T.J."/>
        </authorList>
    </citation>
    <scope>NUCLEOTIDE SEQUENCE</scope>
</reference>
<evidence type="ECO:0000313" key="2">
    <source>
        <dbReference type="EMBL" id="KKN45737.1"/>
    </source>
</evidence>
<feature type="region of interest" description="Disordered" evidence="1">
    <location>
        <begin position="98"/>
        <end position="127"/>
    </location>
</feature>
<dbReference type="PANTHER" id="PTHR12910:SF2">
    <property type="entry name" value="NADH DEHYDROGENASE [UBIQUINONE] 1 ALPHA SUBCOMPLEX SUBUNIT 12"/>
    <property type="match status" value="1"/>
</dbReference>
<dbReference type="AlphaFoldDB" id="A0A0F9R8Q7"/>
<dbReference type="GO" id="GO:0045271">
    <property type="term" value="C:respiratory chain complex I"/>
    <property type="evidence" value="ECO:0007669"/>
    <property type="project" value="InterPro"/>
</dbReference>
<dbReference type="EMBL" id="LAZR01001370">
    <property type="protein sequence ID" value="KKN45737.1"/>
    <property type="molecule type" value="Genomic_DNA"/>
</dbReference>
<feature type="compositionally biased region" description="Basic and acidic residues" evidence="1">
    <location>
        <begin position="111"/>
        <end position="121"/>
    </location>
</feature>
<evidence type="ECO:0008006" key="3">
    <source>
        <dbReference type="Google" id="ProtNLM"/>
    </source>
</evidence>
<organism evidence="2">
    <name type="scientific">marine sediment metagenome</name>
    <dbReference type="NCBI Taxonomy" id="412755"/>
    <lineage>
        <taxon>unclassified sequences</taxon>
        <taxon>metagenomes</taxon>
        <taxon>ecological metagenomes</taxon>
    </lineage>
</organism>
<dbReference type="InterPro" id="IPR007763">
    <property type="entry name" value="NDUFA12"/>
</dbReference>
<sequence>MGILTSILRGVSWWNSQTLNTQLFTWRKGIKVGEDVQGNIYYRNADDSKRWVIFNGEIEATRVNVDWHGWLHRTWDQTPEDQPLVRKVWEKPHQENLTGTPLAYAPAGSIRKKDPVARGDYEAWSPE</sequence>
<proteinExistence type="predicted"/>